<keyword evidence="1" id="KW-1133">Transmembrane helix</keyword>
<keyword evidence="1" id="KW-0472">Membrane</keyword>
<dbReference type="InParanoid" id="A0A162ZXD3"/>
<protein>
    <submittedName>
        <fullName evidence="2">Uncharacterized protein</fullName>
    </submittedName>
</protein>
<dbReference type="AlphaFoldDB" id="A0A162ZXD3"/>
<accession>A0A162ZXD3</accession>
<dbReference type="GeneID" id="28994971"/>
<name>A0A162ZXD3_PHYB8</name>
<reference evidence="3" key="1">
    <citation type="submission" date="2015-06" db="EMBL/GenBank/DDBJ databases">
        <title>Expansion of signal transduction pathways in fungi by whole-genome duplication.</title>
        <authorList>
            <consortium name="DOE Joint Genome Institute"/>
            <person name="Corrochano L.M."/>
            <person name="Kuo A."/>
            <person name="Marcet-Houben M."/>
            <person name="Polaino S."/>
            <person name="Salamov A."/>
            <person name="Villalobos J.M."/>
            <person name="Alvarez M.I."/>
            <person name="Avalos J."/>
            <person name="Benito E.P."/>
            <person name="Benoit I."/>
            <person name="Burger G."/>
            <person name="Camino L.P."/>
            <person name="Canovas D."/>
            <person name="Cerda-Olmedo E."/>
            <person name="Cheng J.-F."/>
            <person name="Dominguez A."/>
            <person name="Elias M."/>
            <person name="Eslava A.P."/>
            <person name="Glaser F."/>
            <person name="Grimwood J."/>
            <person name="Gutierrez G."/>
            <person name="Heitman J."/>
            <person name="Henrissat B."/>
            <person name="Iturriaga E.A."/>
            <person name="Lang B.F."/>
            <person name="Lavin J.L."/>
            <person name="Lee S."/>
            <person name="Li W."/>
            <person name="Lindquist E."/>
            <person name="Lopez-Garcia S."/>
            <person name="Luque E.M."/>
            <person name="Marcos A.T."/>
            <person name="Martin J."/>
            <person name="McCluskey K."/>
            <person name="Medina H.R."/>
            <person name="Miralles-Duran A."/>
            <person name="Miyazaki A."/>
            <person name="Munoz-Torres E."/>
            <person name="Oguiza J.A."/>
            <person name="Ohm R."/>
            <person name="Olmedo M."/>
            <person name="Orejas M."/>
            <person name="Ortiz-Castellanos L."/>
            <person name="Pisabarro A.G."/>
            <person name="Rodriguez-Romero J."/>
            <person name="Ruiz-Herrera J."/>
            <person name="Ruiz-Vazquez R."/>
            <person name="Sanz C."/>
            <person name="Schackwitz W."/>
            <person name="Schmutz J."/>
            <person name="Shahriari M."/>
            <person name="Shelest E."/>
            <person name="Silva-Franco F."/>
            <person name="Soanes D."/>
            <person name="Syed K."/>
            <person name="Tagua V.G."/>
            <person name="Talbot N.J."/>
            <person name="Thon M."/>
            <person name="De vries R.P."/>
            <person name="Wiebenga A."/>
            <person name="Yadav J.S."/>
            <person name="Braun E.L."/>
            <person name="Baker S."/>
            <person name="Garre V."/>
            <person name="Horwitz B."/>
            <person name="Torres-Martinez S."/>
            <person name="Idnurm A."/>
            <person name="Herrera-Estrella A."/>
            <person name="Gabaldon T."/>
            <person name="Grigoriev I.V."/>
        </authorList>
    </citation>
    <scope>NUCLEOTIDE SEQUENCE [LARGE SCALE GENOMIC DNA]</scope>
    <source>
        <strain evidence="3">NRRL 1555(-)</strain>
    </source>
</reference>
<feature type="transmembrane region" description="Helical" evidence="1">
    <location>
        <begin position="31"/>
        <end position="52"/>
    </location>
</feature>
<dbReference type="VEuPathDB" id="FungiDB:PHYBLDRAFT_159820"/>
<proteinExistence type="predicted"/>
<evidence type="ECO:0000313" key="3">
    <source>
        <dbReference type="Proteomes" id="UP000077315"/>
    </source>
</evidence>
<dbReference type="RefSeq" id="XP_018287691.1">
    <property type="nucleotide sequence ID" value="XM_018434065.1"/>
</dbReference>
<keyword evidence="3" id="KW-1185">Reference proteome</keyword>
<dbReference type="OrthoDB" id="2202643at2759"/>
<evidence type="ECO:0000256" key="1">
    <source>
        <dbReference type="SAM" id="Phobius"/>
    </source>
</evidence>
<dbReference type="Proteomes" id="UP000077315">
    <property type="component" value="Unassembled WGS sequence"/>
</dbReference>
<keyword evidence="1" id="KW-0812">Transmembrane</keyword>
<dbReference type="EMBL" id="KV440991">
    <property type="protein sequence ID" value="OAD69651.1"/>
    <property type="molecule type" value="Genomic_DNA"/>
</dbReference>
<organism evidence="2 3">
    <name type="scientific">Phycomyces blakesleeanus (strain ATCC 8743b / DSM 1359 / FGSC 10004 / NBRC 33097 / NRRL 1555)</name>
    <dbReference type="NCBI Taxonomy" id="763407"/>
    <lineage>
        <taxon>Eukaryota</taxon>
        <taxon>Fungi</taxon>
        <taxon>Fungi incertae sedis</taxon>
        <taxon>Mucoromycota</taxon>
        <taxon>Mucoromycotina</taxon>
        <taxon>Mucoromycetes</taxon>
        <taxon>Mucorales</taxon>
        <taxon>Phycomycetaceae</taxon>
        <taxon>Phycomyces</taxon>
    </lineage>
</organism>
<gene>
    <name evidence="2" type="ORF">PHYBLDRAFT_159820</name>
</gene>
<evidence type="ECO:0000313" key="2">
    <source>
        <dbReference type="EMBL" id="OAD69651.1"/>
    </source>
</evidence>
<sequence>MGKGQEYVIYLETEEEERQQITRATQRRWLYVRRFILSLVGVGLVMHCLALTPTPTQLAQYWQSFETSEAAIATTAATAAATRTINSDSVMFAAEEVQPRTVLHTGFPPVENISGQKITPSQAAAIAFSPHPSLSPVSITNTRFAADGFFRKTTMDEGWWDRIFHRGHVHLTSVQLAVRSPDLSSLQATVKICTTTHSGLWKNVPDSVNCVAEKALKVAPEDLEDEESAFGILEWIPDDVIVLKKRQLYWLVVEAQVDNFDWVFAQAGINPYGSALETEEGWQLQSQEEPVPTTIIVVQDHS</sequence>